<dbReference type="PANTHER" id="PTHR43685:SF3">
    <property type="entry name" value="SLR2126 PROTEIN"/>
    <property type="match status" value="1"/>
</dbReference>
<evidence type="ECO:0000259" key="1">
    <source>
        <dbReference type="Pfam" id="PF00535"/>
    </source>
</evidence>
<dbReference type="Proteomes" id="UP000035081">
    <property type="component" value="Chromosome"/>
</dbReference>
<protein>
    <recommendedName>
        <fullName evidence="1">Glycosyltransferase 2-like domain-containing protein</fullName>
    </recommendedName>
</protein>
<feature type="domain" description="Glycosyltransferase 2-like" evidence="1">
    <location>
        <begin position="5"/>
        <end position="159"/>
    </location>
</feature>
<dbReference type="HOGENOM" id="CLU_074755_0_0_6"/>
<name>W5YVX2_9GAMM</name>
<dbReference type="Pfam" id="PF00535">
    <property type="entry name" value="Glycos_transf_2"/>
    <property type="match status" value="1"/>
</dbReference>
<evidence type="ECO:0000313" key="3">
    <source>
        <dbReference type="Proteomes" id="UP000035081"/>
    </source>
</evidence>
<reference evidence="2 3" key="1">
    <citation type="journal article" date="2014" name="Genome Announc.">
        <title>Draft Genome Sequences of Marinobacter similis A3d10T and Marinobacter salarius R9SW1T.</title>
        <authorList>
            <person name="Ivanova E.P."/>
            <person name="Ng H.J."/>
            <person name="Webb H.K."/>
            <person name="Feng G."/>
            <person name="Oshima K."/>
            <person name="Hattori M."/>
            <person name="Ohkuma M."/>
            <person name="Sergeev A.F."/>
            <person name="Mikhailov V.V."/>
            <person name="Crawford R.J."/>
            <person name="Sawabe T."/>
        </authorList>
    </citation>
    <scope>NUCLEOTIDE SEQUENCE [LARGE SCALE GENOMIC DNA]</scope>
    <source>
        <strain evidence="3">A3d10 and R9SW1</strain>
    </source>
</reference>
<gene>
    <name evidence="2" type="ORF">AU15_15345</name>
</gene>
<dbReference type="PANTHER" id="PTHR43685">
    <property type="entry name" value="GLYCOSYLTRANSFERASE"/>
    <property type="match status" value="1"/>
</dbReference>
<organism evidence="2 3">
    <name type="scientific">Marinobacter salarius</name>
    <dbReference type="NCBI Taxonomy" id="1420917"/>
    <lineage>
        <taxon>Bacteria</taxon>
        <taxon>Pseudomonadati</taxon>
        <taxon>Pseudomonadota</taxon>
        <taxon>Gammaproteobacteria</taxon>
        <taxon>Pseudomonadales</taxon>
        <taxon>Marinobacteraceae</taxon>
        <taxon>Marinobacter</taxon>
    </lineage>
</organism>
<evidence type="ECO:0000313" key="2">
    <source>
        <dbReference type="EMBL" id="AHI33271.1"/>
    </source>
</evidence>
<dbReference type="RefSeq" id="WP_158498371.1">
    <property type="nucleotide sequence ID" value="NZ_JAEMOQ010000102.1"/>
</dbReference>
<dbReference type="EMBL" id="CP007152">
    <property type="protein sequence ID" value="AHI33271.1"/>
    <property type="molecule type" value="Genomic_DNA"/>
</dbReference>
<dbReference type="AlphaFoldDB" id="W5YVX2"/>
<dbReference type="SUPFAM" id="SSF53448">
    <property type="entry name" value="Nucleotide-diphospho-sugar transferases"/>
    <property type="match status" value="1"/>
</dbReference>
<dbReference type="InterPro" id="IPR029044">
    <property type="entry name" value="Nucleotide-diphossugar_trans"/>
</dbReference>
<dbReference type="KEGG" id="msr:AU15_15345"/>
<sequence length="310" mass="36631">MLAVSVVIISYNRPDEIRRNISELLYELNPEVEVVVVDNNSETPVRSVLVEFRDRIKIIEMDRNVGVAARNTGVQHATGEIVITLDDDVFGLTAHDVQLIREQFREKESVAAINFRVIDDLTEKQINWCHRRHLNEWGSKEFNTYEISEGAVAYRRQPFLDTGMYPAYFFISHEGPDVALALMDAGWDVIYCPDITVRHAHSMGGRPNWRRYYYDTRNMVWLGVRRYTLVLFFRKVPLHLMAMFIYSLRDGYMKVYFKAIYDSVRKLSEVRKDRKCISESTYLKLKEIERYNPSLFYMIRKRIFKREVSI</sequence>
<dbReference type="InterPro" id="IPR001173">
    <property type="entry name" value="Glyco_trans_2-like"/>
</dbReference>
<accession>W5YVX2</accession>
<dbReference type="InterPro" id="IPR050834">
    <property type="entry name" value="Glycosyltransf_2"/>
</dbReference>
<dbReference type="Gene3D" id="3.90.550.10">
    <property type="entry name" value="Spore Coat Polysaccharide Biosynthesis Protein SpsA, Chain A"/>
    <property type="match status" value="1"/>
</dbReference>
<proteinExistence type="predicted"/>